<protein>
    <submittedName>
        <fullName evidence="1">Uncharacterized protein</fullName>
    </submittedName>
</protein>
<organism evidence="1">
    <name type="scientific">Rhizophora mucronata</name>
    <name type="common">Asiatic mangrove</name>
    <dbReference type="NCBI Taxonomy" id="61149"/>
    <lineage>
        <taxon>Eukaryota</taxon>
        <taxon>Viridiplantae</taxon>
        <taxon>Streptophyta</taxon>
        <taxon>Embryophyta</taxon>
        <taxon>Tracheophyta</taxon>
        <taxon>Spermatophyta</taxon>
        <taxon>Magnoliopsida</taxon>
        <taxon>eudicotyledons</taxon>
        <taxon>Gunneridae</taxon>
        <taxon>Pentapetalae</taxon>
        <taxon>rosids</taxon>
        <taxon>fabids</taxon>
        <taxon>Malpighiales</taxon>
        <taxon>Rhizophoraceae</taxon>
        <taxon>Rhizophora</taxon>
    </lineage>
</organism>
<sequence length="48" mass="5555">MFVDLLDNCLKCCLKTQISSSQILINQTHTFIYQDIFQNTPSIIFSKT</sequence>
<evidence type="ECO:0000313" key="1">
    <source>
        <dbReference type="EMBL" id="MBX71698.1"/>
    </source>
</evidence>
<accession>A0A2P2QXJ8</accession>
<dbReference type="EMBL" id="GGEC01091214">
    <property type="protein sequence ID" value="MBX71698.1"/>
    <property type="molecule type" value="Transcribed_RNA"/>
</dbReference>
<proteinExistence type="predicted"/>
<reference evidence="1" key="1">
    <citation type="submission" date="2018-02" db="EMBL/GenBank/DDBJ databases">
        <title>Rhizophora mucronata_Transcriptome.</title>
        <authorList>
            <person name="Meera S.P."/>
            <person name="Sreeshan A."/>
            <person name="Augustine A."/>
        </authorList>
    </citation>
    <scope>NUCLEOTIDE SEQUENCE</scope>
    <source>
        <tissue evidence="1">Leaf</tissue>
    </source>
</reference>
<name>A0A2P2QXJ8_RHIMU</name>
<dbReference type="AlphaFoldDB" id="A0A2P2QXJ8"/>